<dbReference type="AlphaFoldDB" id="X6MIT9"/>
<reference evidence="2 3" key="1">
    <citation type="journal article" date="2013" name="Curr. Biol.">
        <title>The Genome of the Foraminiferan Reticulomyxa filosa.</title>
        <authorList>
            <person name="Glockner G."/>
            <person name="Hulsmann N."/>
            <person name="Schleicher M."/>
            <person name="Noegel A.A."/>
            <person name="Eichinger L."/>
            <person name="Gallinger C."/>
            <person name="Pawlowski J."/>
            <person name="Sierra R."/>
            <person name="Euteneuer U."/>
            <person name="Pillet L."/>
            <person name="Moustafa A."/>
            <person name="Platzer M."/>
            <person name="Groth M."/>
            <person name="Szafranski K."/>
            <person name="Schliwa M."/>
        </authorList>
    </citation>
    <scope>NUCLEOTIDE SEQUENCE [LARGE SCALE GENOMIC DNA]</scope>
</reference>
<keyword evidence="3" id="KW-1185">Reference proteome</keyword>
<accession>X6MIT9</accession>
<protein>
    <submittedName>
        <fullName evidence="2">Uncharacterized protein</fullName>
    </submittedName>
</protein>
<gene>
    <name evidence="2" type="ORF">RFI_24402</name>
</gene>
<organism evidence="2 3">
    <name type="scientific">Reticulomyxa filosa</name>
    <dbReference type="NCBI Taxonomy" id="46433"/>
    <lineage>
        <taxon>Eukaryota</taxon>
        <taxon>Sar</taxon>
        <taxon>Rhizaria</taxon>
        <taxon>Retaria</taxon>
        <taxon>Foraminifera</taxon>
        <taxon>Monothalamids</taxon>
        <taxon>Reticulomyxidae</taxon>
        <taxon>Reticulomyxa</taxon>
    </lineage>
</organism>
<name>X6MIT9_RETFI</name>
<evidence type="ECO:0000313" key="2">
    <source>
        <dbReference type="EMBL" id="ETO12975.1"/>
    </source>
</evidence>
<dbReference type="Proteomes" id="UP000023152">
    <property type="component" value="Unassembled WGS sequence"/>
</dbReference>
<proteinExistence type="predicted"/>
<evidence type="ECO:0000313" key="3">
    <source>
        <dbReference type="Proteomes" id="UP000023152"/>
    </source>
</evidence>
<feature type="signal peptide" evidence="1">
    <location>
        <begin position="1"/>
        <end position="16"/>
    </location>
</feature>
<comment type="caution">
    <text evidence="2">The sequence shown here is derived from an EMBL/GenBank/DDBJ whole genome shotgun (WGS) entry which is preliminary data.</text>
</comment>
<evidence type="ECO:0000256" key="1">
    <source>
        <dbReference type="SAM" id="SignalP"/>
    </source>
</evidence>
<feature type="chain" id="PRO_5004975340" evidence="1">
    <location>
        <begin position="17"/>
        <end position="231"/>
    </location>
</feature>
<sequence length="231" mass="25897">MLFFAVALCLGSLTYAITCPNTGETPLTNSGINNYVVDWLELIDGVTVPFPFAIGKCTAHSLVTSRQTSYYHACSNGVMATQEFNDTQCITPIGQPKVWRIDNQTFEEVGYFECGGYNTYVELYVASNFSGTNVCSNLQHIFAGLNACVDQTDVLGQTFSLRNFPLFFFFSSSRHGQNEMSLLLPVFGCIDKHLQKKKIIIIMVIEFIVIHSKQYLNGLCQWHILVEEAVR</sequence>
<keyword evidence="1" id="KW-0732">Signal</keyword>
<dbReference type="EMBL" id="ASPP01020928">
    <property type="protein sequence ID" value="ETO12975.1"/>
    <property type="molecule type" value="Genomic_DNA"/>
</dbReference>